<organism evidence="1 2">
    <name type="scientific">Aspergillus phoenicis ATCC 13157</name>
    <dbReference type="NCBI Taxonomy" id="1353007"/>
    <lineage>
        <taxon>Eukaryota</taxon>
        <taxon>Fungi</taxon>
        <taxon>Dikarya</taxon>
        <taxon>Ascomycota</taxon>
        <taxon>Pezizomycotina</taxon>
        <taxon>Eurotiomycetes</taxon>
        <taxon>Eurotiomycetidae</taxon>
        <taxon>Eurotiales</taxon>
        <taxon>Aspergillaceae</taxon>
        <taxon>Aspergillus</taxon>
    </lineage>
</organism>
<keyword evidence="2" id="KW-1185">Reference proteome</keyword>
<accession>A0A370P8M8</accession>
<gene>
    <name evidence="1" type="ORF">M752DRAFT_286157</name>
</gene>
<sequence length="294" mass="32418">MSGAQPFLPFSILTLRSIPEKPDLFTRHSGTTHKVALLRILSKVQRAADCGAQLGQKIIQLAYVAKRTVRSKFQKRWVNQCKASHTAVGTGDRPYLIESRATGVLPLPAATEADVKSDPDFNLGQKHLDPWAIEADSNWWATCDTRLILHLVSPCSAEALTVCRYTAWHYLNVSDTLRDIMGYGVLSHTLASVRLDSEAPEKLASCIPSSISHGLQYFLLGSCTNDAGGQISNVMRSATRRKVDYGEECLSLQNVLLAIMTARWWTYKEAGAHNSARLFEPVRKAGVVSPIVLL</sequence>
<protein>
    <submittedName>
        <fullName evidence="1">Uncharacterized protein</fullName>
    </submittedName>
</protein>
<evidence type="ECO:0000313" key="1">
    <source>
        <dbReference type="EMBL" id="RDK38535.1"/>
    </source>
</evidence>
<name>A0A370P8M8_ASPPH</name>
<evidence type="ECO:0000313" key="2">
    <source>
        <dbReference type="Proteomes" id="UP000254937"/>
    </source>
</evidence>
<dbReference type="Proteomes" id="UP000254937">
    <property type="component" value="Unassembled WGS sequence"/>
</dbReference>
<dbReference type="EMBL" id="KZ851864">
    <property type="protein sequence ID" value="RDK38535.1"/>
    <property type="molecule type" value="Genomic_DNA"/>
</dbReference>
<reference evidence="1 2" key="1">
    <citation type="submission" date="2018-07" db="EMBL/GenBank/DDBJ databases">
        <title>Section-level genome sequencing of Aspergillus section Nigri to investigate inter- and intra-species variation.</title>
        <authorList>
            <consortium name="DOE Joint Genome Institute"/>
            <person name="Vesth T.C."/>
            <person name="Nybo J.L."/>
            <person name="Theobald S."/>
            <person name="Frisvad J.C."/>
            <person name="Larsen T.O."/>
            <person name="Nielsen K.F."/>
            <person name="Hoof J.B."/>
            <person name="Brandl J."/>
            <person name="Salamov A."/>
            <person name="Riley R."/>
            <person name="Gladden J.M."/>
            <person name="Phatale P."/>
            <person name="Nielsen M.T."/>
            <person name="Lyhne E.K."/>
            <person name="Kogle M.E."/>
            <person name="Strasser K."/>
            <person name="McDonnell E."/>
            <person name="Barry K."/>
            <person name="Clum A."/>
            <person name="Chen C."/>
            <person name="Nolan M."/>
            <person name="Sandor L."/>
            <person name="Kuo A."/>
            <person name="Lipzen A."/>
            <person name="Hainaut M."/>
            <person name="Drula E."/>
            <person name="Tsang A."/>
            <person name="Magnuson J.K."/>
            <person name="Henrissat B."/>
            <person name="Wiebenga A."/>
            <person name="Simmons B.A."/>
            <person name="Makela M.R."/>
            <person name="De vries R.P."/>
            <person name="Grigoriev I.V."/>
            <person name="Mortensen U.H."/>
            <person name="Baker S.E."/>
            <person name="Andersen M.R."/>
        </authorList>
    </citation>
    <scope>NUCLEOTIDE SEQUENCE [LARGE SCALE GENOMIC DNA]</scope>
    <source>
        <strain evidence="1 2">ATCC 13157</strain>
    </source>
</reference>
<dbReference type="AlphaFoldDB" id="A0A370P8M8"/>
<proteinExistence type="predicted"/>